<dbReference type="EMBL" id="JBIRYI010000002">
    <property type="protein sequence ID" value="MFI2486101.1"/>
    <property type="molecule type" value="Genomic_DNA"/>
</dbReference>
<reference evidence="1 2" key="1">
    <citation type="submission" date="2024-10" db="EMBL/GenBank/DDBJ databases">
        <title>The Natural Products Discovery Center: Release of the First 8490 Sequenced Strains for Exploring Actinobacteria Biosynthetic Diversity.</title>
        <authorList>
            <person name="Kalkreuter E."/>
            <person name="Kautsar S.A."/>
            <person name="Yang D."/>
            <person name="Bader C.D."/>
            <person name="Teijaro C.N."/>
            <person name="Fluegel L."/>
            <person name="Davis C.M."/>
            <person name="Simpson J.R."/>
            <person name="Lauterbach L."/>
            <person name="Steele A.D."/>
            <person name="Gui C."/>
            <person name="Meng S."/>
            <person name="Li G."/>
            <person name="Viehrig K."/>
            <person name="Ye F."/>
            <person name="Su P."/>
            <person name="Kiefer A.F."/>
            <person name="Nichols A."/>
            <person name="Cepeda A.J."/>
            <person name="Yan W."/>
            <person name="Fan B."/>
            <person name="Jiang Y."/>
            <person name="Adhikari A."/>
            <person name="Zheng C.-J."/>
            <person name="Schuster L."/>
            <person name="Cowan T.M."/>
            <person name="Smanski M.J."/>
            <person name="Chevrette M.G."/>
            <person name="De Carvalho L.P.S."/>
            <person name="Shen B."/>
        </authorList>
    </citation>
    <scope>NUCLEOTIDE SEQUENCE [LARGE SCALE GENOMIC DNA]</scope>
    <source>
        <strain evidence="1 2">NPDC019481</strain>
    </source>
</reference>
<protein>
    <submittedName>
        <fullName evidence="1">Uncharacterized protein</fullName>
    </submittedName>
</protein>
<proteinExistence type="predicted"/>
<dbReference type="Proteomes" id="UP001611580">
    <property type="component" value="Unassembled WGS sequence"/>
</dbReference>
<evidence type="ECO:0000313" key="2">
    <source>
        <dbReference type="Proteomes" id="UP001611580"/>
    </source>
</evidence>
<dbReference type="RefSeq" id="WP_397401732.1">
    <property type="nucleotide sequence ID" value="NZ_JBIRYI010000002.1"/>
</dbReference>
<keyword evidence="2" id="KW-1185">Reference proteome</keyword>
<comment type="caution">
    <text evidence="1">The sequence shown here is derived from an EMBL/GenBank/DDBJ whole genome shotgun (WGS) entry which is preliminary data.</text>
</comment>
<gene>
    <name evidence="1" type="ORF">ACH47X_04285</name>
</gene>
<organism evidence="1 2">
    <name type="scientific">Promicromonospora kroppenstedtii</name>
    <dbReference type="NCBI Taxonomy" id="440482"/>
    <lineage>
        <taxon>Bacteria</taxon>
        <taxon>Bacillati</taxon>
        <taxon>Actinomycetota</taxon>
        <taxon>Actinomycetes</taxon>
        <taxon>Micrococcales</taxon>
        <taxon>Promicromonosporaceae</taxon>
        <taxon>Promicromonospora</taxon>
    </lineage>
</organism>
<evidence type="ECO:0000313" key="1">
    <source>
        <dbReference type="EMBL" id="MFI2486101.1"/>
    </source>
</evidence>
<sequence length="61" mass="6366">MTQNELIAALAASGILTDTAEDLTVAELLVERYPLAVPVIASWIRRAYVAGAIDAGPADPT</sequence>
<accession>A0ABW7XF24</accession>
<name>A0ABW7XF24_9MICO</name>